<protein>
    <recommendedName>
        <fullName evidence="3">PAR1 protein</fullName>
    </recommendedName>
</protein>
<organism evidence="1 2">
    <name type="scientific">Juglans regia</name>
    <name type="common">English walnut</name>
    <dbReference type="NCBI Taxonomy" id="51240"/>
    <lineage>
        <taxon>Eukaryota</taxon>
        <taxon>Viridiplantae</taxon>
        <taxon>Streptophyta</taxon>
        <taxon>Embryophyta</taxon>
        <taxon>Tracheophyta</taxon>
        <taxon>Spermatophyta</taxon>
        <taxon>Magnoliopsida</taxon>
        <taxon>eudicotyledons</taxon>
        <taxon>Gunneridae</taxon>
        <taxon>Pentapetalae</taxon>
        <taxon>rosids</taxon>
        <taxon>fabids</taxon>
        <taxon>Fagales</taxon>
        <taxon>Juglandaceae</taxon>
        <taxon>Juglans</taxon>
    </lineage>
</organism>
<comment type="caution">
    <text evidence="1">The sequence shown here is derived from an EMBL/GenBank/DDBJ whole genome shotgun (WGS) entry which is preliminary data.</text>
</comment>
<accession>A0A834CYG2</accession>
<feature type="non-terminal residue" evidence="1">
    <location>
        <position position="1"/>
    </location>
</feature>
<dbReference type="InterPro" id="IPR009489">
    <property type="entry name" value="PAR1"/>
</dbReference>
<sequence>SHKTLGLSIHFISQNIRFVLSFSVHSIVKRLHISLRNQGTYIQKPSHINPAMAFLSKLPLVVFLSSLFLHAAIAELVCENLPNNVCAFSISSSGKRCLLETSVACDHGKVEYQCKTSEVLVNGITEYIETDKCVEACGVERNTVGISSDALLDPKATAKLCSPYCYQMCPNIVDLYFNLAAGEGGYLPDLCEKQRANPHRSMSELLGSGVAPGPISGSPSRKLYETELLGSGVAPAPGPISGSPPRKLYESKLLDSGVAPAPGPISGSSSRKLYETVTFYVSRAAAPQ</sequence>
<reference evidence="1" key="2">
    <citation type="submission" date="2020-03" db="EMBL/GenBank/DDBJ databases">
        <title>Walnut 2.0.</title>
        <authorList>
            <person name="Marrano A."/>
            <person name="Britton M."/>
            <person name="Zimin A.V."/>
            <person name="Zaini P.A."/>
            <person name="Workman R."/>
            <person name="Puiu D."/>
            <person name="Bianco L."/>
            <person name="Allen B.J."/>
            <person name="Troggio M."/>
            <person name="Leslie C.A."/>
            <person name="Timp W."/>
            <person name="Dendekar A."/>
            <person name="Salzberg S.L."/>
            <person name="Neale D.B."/>
        </authorList>
    </citation>
    <scope>NUCLEOTIDE SEQUENCE</scope>
    <source>
        <tissue evidence="1">Leaves</tissue>
    </source>
</reference>
<dbReference type="Gramene" id="Jr04_02110_p1">
    <property type="protein sequence ID" value="cds.Jr04_02110_p1"/>
    <property type="gene ID" value="Jr04_02110"/>
</dbReference>
<name>A0A834CYG2_JUGRE</name>
<dbReference type="PANTHER" id="PTHR33649">
    <property type="entry name" value="PAR1 PROTEIN"/>
    <property type="match status" value="1"/>
</dbReference>
<dbReference type="AlphaFoldDB" id="A0A834CYG2"/>
<dbReference type="EMBL" id="LIHL02000004">
    <property type="protein sequence ID" value="KAF5471580.1"/>
    <property type="molecule type" value="Genomic_DNA"/>
</dbReference>
<dbReference type="PANTHER" id="PTHR33649:SF4">
    <property type="entry name" value="PAR1 PROTEIN"/>
    <property type="match status" value="1"/>
</dbReference>
<dbReference type="Proteomes" id="UP000619265">
    <property type="component" value="Unassembled WGS sequence"/>
</dbReference>
<proteinExistence type="predicted"/>
<evidence type="ECO:0000313" key="1">
    <source>
        <dbReference type="EMBL" id="KAF5471580.1"/>
    </source>
</evidence>
<evidence type="ECO:0008006" key="3">
    <source>
        <dbReference type="Google" id="ProtNLM"/>
    </source>
</evidence>
<dbReference type="Pfam" id="PF06521">
    <property type="entry name" value="PAR1"/>
    <property type="match status" value="1"/>
</dbReference>
<gene>
    <name evidence="1" type="ORF">F2P56_008360</name>
</gene>
<reference evidence="1" key="1">
    <citation type="submission" date="2015-10" db="EMBL/GenBank/DDBJ databases">
        <authorList>
            <person name="Martinez-Garcia P.J."/>
            <person name="Crepeau M.W."/>
            <person name="Puiu D."/>
            <person name="Gonzalez-Ibeas D."/>
            <person name="Whalen J."/>
            <person name="Stevens K."/>
            <person name="Paul R."/>
            <person name="Butterfield T."/>
            <person name="Britton M."/>
            <person name="Reagan R."/>
            <person name="Chakraborty S."/>
            <person name="Walawage S.L."/>
            <person name="Vasquez-Gross H.A."/>
            <person name="Cardeno C."/>
            <person name="Famula R."/>
            <person name="Pratt K."/>
            <person name="Kuruganti S."/>
            <person name="Aradhya M.K."/>
            <person name="Leslie C.A."/>
            <person name="Dandekar A.M."/>
            <person name="Salzberg S.L."/>
            <person name="Wegrzyn J.L."/>
            <person name="Langley C.H."/>
            <person name="Neale D.B."/>
        </authorList>
    </citation>
    <scope>NUCLEOTIDE SEQUENCE</scope>
    <source>
        <tissue evidence="1">Leaves</tissue>
    </source>
</reference>
<evidence type="ECO:0000313" key="2">
    <source>
        <dbReference type="Proteomes" id="UP000619265"/>
    </source>
</evidence>